<feature type="transmembrane region" description="Helical" evidence="2">
    <location>
        <begin position="41"/>
        <end position="62"/>
    </location>
</feature>
<accession>A0ABY4JG79</accession>
<organism evidence="3 4">
    <name type="scientific">Hymenobacter sublimis</name>
    <dbReference type="NCBI Taxonomy" id="2933777"/>
    <lineage>
        <taxon>Bacteria</taxon>
        <taxon>Pseudomonadati</taxon>
        <taxon>Bacteroidota</taxon>
        <taxon>Cytophagia</taxon>
        <taxon>Cytophagales</taxon>
        <taxon>Hymenobacteraceae</taxon>
        <taxon>Hymenobacter</taxon>
    </lineage>
</organism>
<evidence type="ECO:0000256" key="1">
    <source>
        <dbReference type="SAM" id="MobiDB-lite"/>
    </source>
</evidence>
<feature type="compositionally biased region" description="Polar residues" evidence="1">
    <location>
        <begin position="88"/>
        <end position="100"/>
    </location>
</feature>
<keyword evidence="4" id="KW-1185">Reference proteome</keyword>
<proteinExistence type="predicted"/>
<feature type="compositionally biased region" description="Pro residues" evidence="1">
    <location>
        <begin position="167"/>
        <end position="181"/>
    </location>
</feature>
<evidence type="ECO:0000313" key="3">
    <source>
        <dbReference type="EMBL" id="UPL50974.1"/>
    </source>
</evidence>
<keyword evidence="2" id="KW-1133">Transmembrane helix</keyword>
<feature type="compositionally biased region" description="Low complexity" evidence="1">
    <location>
        <begin position="137"/>
        <end position="166"/>
    </location>
</feature>
<feature type="region of interest" description="Disordered" evidence="1">
    <location>
        <begin position="70"/>
        <end position="188"/>
    </location>
</feature>
<evidence type="ECO:0000256" key="2">
    <source>
        <dbReference type="SAM" id="Phobius"/>
    </source>
</evidence>
<protein>
    <submittedName>
        <fullName evidence="3">Uncharacterized protein</fullName>
    </submittedName>
</protein>
<dbReference type="RefSeq" id="WP_247976895.1">
    <property type="nucleotide sequence ID" value="NZ_CP095848.1"/>
</dbReference>
<evidence type="ECO:0000313" key="4">
    <source>
        <dbReference type="Proteomes" id="UP000829647"/>
    </source>
</evidence>
<gene>
    <name evidence="3" type="ORF">MWH26_08725</name>
</gene>
<keyword evidence="2" id="KW-0812">Transmembrane</keyword>
<keyword evidence="2" id="KW-0472">Membrane</keyword>
<dbReference type="EMBL" id="CP095848">
    <property type="protein sequence ID" value="UPL50974.1"/>
    <property type="molecule type" value="Genomic_DNA"/>
</dbReference>
<reference evidence="3 4" key="1">
    <citation type="submission" date="2022-04" db="EMBL/GenBank/DDBJ databases">
        <title>Hymenobacter sp. isolated from the air.</title>
        <authorList>
            <person name="Won M."/>
            <person name="Lee C.-M."/>
            <person name="Woen H.-Y."/>
            <person name="Kwon S.-W."/>
        </authorList>
    </citation>
    <scope>NUCLEOTIDE SEQUENCE [LARGE SCALE GENOMIC DNA]</scope>
    <source>
        <strain evidence="4">5516 S-25</strain>
    </source>
</reference>
<name>A0ABY4JG79_9BACT</name>
<feature type="compositionally biased region" description="Low complexity" evidence="1">
    <location>
        <begin position="72"/>
        <end position="87"/>
    </location>
</feature>
<sequence>MQSEDIDKLFRDRLADHAPTPPAFVWAEIEAEMQPRRKRPVLWLAAAAVALLTLLGGAWWVLTGGNPSRPGTPQMAAATPRPAAPATSKQAENNSSSQATAPLVFPSSPSEAQANKPAVVVATATPSQQARSRGVQPDPAAASRRPARPRASTPAAARQLALANAPAPTPSRPTLPEPTPDPELDRPTTLPAATVALTGPIEVEVRPAAPASAVAATPTHRPRLTSLLRQARNAVKGERVSLTDAGLPETVTVQARVAGHTLTKTIQL</sequence>
<dbReference type="Proteomes" id="UP000829647">
    <property type="component" value="Chromosome"/>
</dbReference>